<dbReference type="PATRIC" id="fig|1229276.3.peg.3740"/>
<reference evidence="2" key="1">
    <citation type="submission" date="2014-04" db="EMBL/GenBank/DDBJ databases">
        <title>Whole-Genome optical mapping and complete genome sequence of Sphingobacterium deserti sp. nov., a new spaces isolated from desert in the west of China.</title>
        <authorList>
            <person name="Teng C."/>
            <person name="Zhou Z."/>
            <person name="Li X."/>
            <person name="Chen M."/>
            <person name="Lin M."/>
            <person name="Wang L."/>
            <person name="Su S."/>
            <person name="Zhang C."/>
            <person name="Zhang W."/>
        </authorList>
    </citation>
    <scope>NUCLEOTIDE SEQUENCE [LARGE SCALE GENOMIC DNA]</scope>
    <source>
        <strain evidence="2">ACCC05744</strain>
    </source>
</reference>
<dbReference type="PROSITE" id="PS51257">
    <property type="entry name" value="PROKAR_LIPOPROTEIN"/>
    <property type="match status" value="1"/>
</dbReference>
<dbReference type="AlphaFoldDB" id="A0A0B8T1N3"/>
<organism evidence="1 2">
    <name type="scientific">Sphingobacterium deserti</name>
    <dbReference type="NCBI Taxonomy" id="1229276"/>
    <lineage>
        <taxon>Bacteria</taxon>
        <taxon>Pseudomonadati</taxon>
        <taxon>Bacteroidota</taxon>
        <taxon>Sphingobacteriia</taxon>
        <taxon>Sphingobacteriales</taxon>
        <taxon>Sphingobacteriaceae</taxon>
        <taxon>Sphingobacterium</taxon>
    </lineage>
</organism>
<dbReference type="Gene3D" id="2.60.40.2710">
    <property type="match status" value="1"/>
</dbReference>
<protein>
    <submittedName>
        <fullName evidence="1">Uncharacterized protein</fullName>
    </submittedName>
</protein>
<dbReference type="Proteomes" id="UP000031802">
    <property type="component" value="Unassembled WGS sequence"/>
</dbReference>
<comment type="caution">
    <text evidence="1">The sequence shown here is derived from an EMBL/GenBank/DDBJ whole genome shotgun (WGS) entry which is preliminary data.</text>
</comment>
<dbReference type="EMBL" id="JJMU01000066">
    <property type="protein sequence ID" value="KGE12583.1"/>
    <property type="molecule type" value="Genomic_DNA"/>
</dbReference>
<keyword evidence="2" id="KW-1185">Reference proteome</keyword>
<accession>A0A0B8T1N3</accession>
<evidence type="ECO:0000313" key="2">
    <source>
        <dbReference type="Proteomes" id="UP000031802"/>
    </source>
</evidence>
<dbReference type="eggNOG" id="ENOG5030U0N">
    <property type="taxonomic scope" value="Bacteria"/>
</dbReference>
<name>A0A0B8T1N3_9SPHI</name>
<reference evidence="1 2" key="2">
    <citation type="journal article" date="2015" name="PLoS ONE">
        <title>Whole-Genome Optical Mapping and Finished Genome Sequence of Sphingobacterium deserti sp. nov., a New Species Isolated from the Western Desert of China.</title>
        <authorList>
            <person name="Teng C."/>
            <person name="Zhou Z."/>
            <person name="Molnar I."/>
            <person name="Li X."/>
            <person name="Tang R."/>
            <person name="Chen M."/>
            <person name="Wang L."/>
            <person name="Su S."/>
            <person name="Zhang W."/>
            <person name="Lin M."/>
        </authorList>
    </citation>
    <scope>NUCLEOTIDE SEQUENCE [LARGE SCALE GENOMIC DNA]</scope>
    <source>
        <strain evidence="2">ACCC05744</strain>
    </source>
</reference>
<proteinExistence type="predicted"/>
<evidence type="ECO:0000313" key="1">
    <source>
        <dbReference type="EMBL" id="KGE12583.1"/>
    </source>
</evidence>
<sequence>MKKMSRLFAFGLAAATLTFGITSCKKDSPEIVRELEIDLPEMTSLHYGKTAELALPASVNSSGDLSLSLAFDKTPNIEIGSNKKLHDVLKDAVQLDLKKQQINIDAALLYPNAAQSMISTNRIPEIYTATLEAKTVNGKTVGERDFQIKVSSGKIAIEHVNTSNSIPFSYALYSDKSVEFKLAAENTALLHETWYIAPSPDQKQVVSIDGSTIRFSADAGDPAKKAEHTYDLKPMLLKDGFVVAETDFRVVFIPQIKFFYGTYYPDLNLTIQLNLIHIGLSNGYLSAAPTLYPENYKSTFHLVSVGLDGTAYDNSRGIFSVNQNTGAVSVKKDDSLKAGSYKIIVKAITTTGLEYQTDLTLVMSAF</sequence>
<gene>
    <name evidence="1" type="ORF">DI53_3623</name>
</gene>